<dbReference type="EMBL" id="BSUK01000001">
    <property type="protein sequence ID" value="GMA24072.1"/>
    <property type="molecule type" value="Genomic_DNA"/>
</dbReference>
<gene>
    <name evidence="2" type="ORF">GCM10025864_18310</name>
</gene>
<feature type="transmembrane region" description="Helical" evidence="1">
    <location>
        <begin position="97"/>
        <end position="120"/>
    </location>
</feature>
<keyword evidence="1" id="KW-0812">Transmembrane</keyword>
<keyword evidence="3" id="KW-1185">Reference proteome</keyword>
<organism evidence="2 3">
    <name type="scientific">Luteimicrobium album</name>
    <dbReference type="NCBI Taxonomy" id="1054550"/>
    <lineage>
        <taxon>Bacteria</taxon>
        <taxon>Bacillati</taxon>
        <taxon>Actinomycetota</taxon>
        <taxon>Actinomycetes</taxon>
        <taxon>Micrococcales</taxon>
        <taxon>Luteimicrobium</taxon>
    </lineage>
</organism>
<feature type="transmembrane region" description="Helical" evidence="1">
    <location>
        <begin position="62"/>
        <end position="85"/>
    </location>
</feature>
<accession>A0ABQ6I0C3</accession>
<reference evidence="3" key="1">
    <citation type="journal article" date="2019" name="Int. J. Syst. Evol. Microbiol.">
        <title>The Global Catalogue of Microorganisms (GCM) 10K type strain sequencing project: providing services to taxonomists for standard genome sequencing and annotation.</title>
        <authorList>
            <consortium name="The Broad Institute Genomics Platform"/>
            <consortium name="The Broad Institute Genome Sequencing Center for Infectious Disease"/>
            <person name="Wu L."/>
            <person name="Ma J."/>
        </authorList>
    </citation>
    <scope>NUCLEOTIDE SEQUENCE [LARGE SCALE GENOMIC DNA]</scope>
    <source>
        <strain evidence="3">NBRC 106348</strain>
    </source>
</reference>
<feature type="transmembrane region" description="Helical" evidence="1">
    <location>
        <begin position="34"/>
        <end position="55"/>
    </location>
</feature>
<keyword evidence="1" id="KW-1133">Transmembrane helix</keyword>
<comment type="caution">
    <text evidence="2">The sequence shown here is derived from an EMBL/GenBank/DDBJ whole genome shotgun (WGS) entry which is preliminary data.</text>
</comment>
<evidence type="ECO:0000313" key="3">
    <source>
        <dbReference type="Proteomes" id="UP001157091"/>
    </source>
</evidence>
<evidence type="ECO:0000313" key="2">
    <source>
        <dbReference type="EMBL" id="GMA24072.1"/>
    </source>
</evidence>
<evidence type="ECO:0000256" key="1">
    <source>
        <dbReference type="SAM" id="Phobius"/>
    </source>
</evidence>
<keyword evidence="1" id="KW-0472">Membrane</keyword>
<name>A0ABQ6I0C3_9MICO</name>
<dbReference type="RefSeq" id="WP_284292960.1">
    <property type="nucleotide sequence ID" value="NZ_BSUK01000001.1"/>
</dbReference>
<sequence>MVVFLIRTGIFLGSAALGLWVASLLIDDVHLTVGGFLLAVVVYCLVQWILTPFILKMTRRYANAFIGGVGLVSAFLGLLLASLIGDGLSITGGVVPWILATLVVWLVTAIATLVLPLIFLRNRRQGTGRQNNGAAPA</sequence>
<proteinExistence type="predicted"/>
<protein>
    <submittedName>
        <fullName evidence="2">Membrane protein</fullName>
    </submittedName>
</protein>
<dbReference type="Proteomes" id="UP001157091">
    <property type="component" value="Unassembled WGS sequence"/>
</dbReference>